<sequence>MSKLEISDLSFCEVATEEYFEIKGGFQLATKQPNAKMLSLLKQYFPALSVDFSSGELESISPENTIEPIEDKANGTSGFTITSKDGKTKASLLNGPGFSFASASNTQTQTS</sequence>
<gene>
    <name evidence="1" type="ORF">KME60_02470</name>
</gene>
<organism evidence="1 2">
    <name type="scientific">Cyanomargarita calcarea GSE-NOS-MK-12-04C</name>
    <dbReference type="NCBI Taxonomy" id="2839659"/>
    <lineage>
        <taxon>Bacteria</taxon>
        <taxon>Bacillati</taxon>
        <taxon>Cyanobacteriota</taxon>
        <taxon>Cyanophyceae</taxon>
        <taxon>Nostocales</taxon>
        <taxon>Cyanomargaritaceae</taxon>
        <taxon>Cyanomargarita</taxon>
    </lineage>
</organism>
<proteinExistence type="predicted"/>
<reference evidence="1" key="2">
    <citation type="journal article" date="2022" name="Microbiol. Resour. Announc.">
        <title>Metagenome Sequencing to Explore Phylogenomics of Terrestrial Cyanobacteria.</title>
        <authorList>
            <person name="Ward R.D."/>
            <person name="Stajich J.E."/>
            <person name="Johansen J.R."/>
            <person name="Huntemann M."/>
            <person name="Clum A."/>
            <person name="Foster B."/>
            <person name="Foster B."/>
            <person name="Roux S."/>
            <person name="Palaniappan K."/>
            <person name="Varghese N."/>
            <person name="Mukherjee S."/>
            <person name="Reddy T.B.K."/>
            <person name="Daum C."/>
            <person name="Copeland A."/>
            <person name="Chen I.A."/>
            <person name="Ivanova N.N."/>
            <person name="Kyrpides N.C."/>
            <person name="Shapiro N."/>
            <person name="Eloe-Fadrosh E.A."/>
            <person name="Pietrasiak N."/>
        </authorList>
    </citation>
    <scope>NUCLEOTIDE SEQUENCE</scope>
    <source>
        <strain evidence="1">GSE-NOS-MK-12-04C</strain>
    </source>
</reference>
<evidence type="ECO:0000313" key="2">
    <source>
        <dbReference type="Proteomes" id="UP000729701"/>
    </source>
</evidence>
<comment type="caution">
    <text evidence="1">The sequence shown here is derived from an EMBL/GenBank/DDBJ whole genome shotgun (WGS) entry which is preliminary data.</text>
</comment>
<name>A0A951QI65_9CYAN</name>
<dbReference type="AlphaFoldDB" id="A0A951QI65"/>
<dbReference type="EMBL" id="JAHHGZ010000002">
    <property type="protein sequence ID" value="MBW4666321.1"/>
    <property type="molecule type" value="Genomic_DNA"/>
</dbReference>
<reference evidence="1" key="1">
    <citation type="submission" date="2021-05" db="EMBL/GenBank/DDBJ databases">
        <authorList>
            <person name="Pietrasiak N."/>
            <person name="Ward R."/>
            <person name="Stajich J.E."/>
            <person name="Kurbessoian T."/>
        </authorList>
    </citation>
    <scope>NUCLEOTIDE SEQUENCE</scope>
    <source>
        <strain evidence="1">GSE-NOS-MK-12-04C</strain>
    </source>
</reference>
<dbReference type="Proteomes" id="UP000729701">
    <property type="component" value="Unassembled WGS sequence"/>
</dbReference>
<evidence type="ECO:0000313" key="1">
    <source>
        <dbReference type="EMBL" id="MBW4666321.1"/>
    </source>
</evidence>
<protein>
    <submittedName>
        <fullName evidence="1">Uncharacterized protein</fullName>
    </submittedName>
</protein>
<accession>A0A951QI65</accession>